<evidence type="ECO:0000313" key="2">
    <source>
        <dbReference type="Proteomes" id="UP000831701"/>
    </source>
</evidence>
<proteinExistence type="predicted"/>
<gene>
    <name evidence="1" type="ORF">L3Q82_026886</name>
</gene>
<sequence length="125" mass="14071">MKRKPKQNHIITQGQHNAADISQETDGVNRGRPAYYPAPALWPAGCLASQPVFNLSRFTSVFPPMLRMLQRWRQSFLACICGRGCGQGHSQPVISDPLFTRHHFPVVWSTFNVLNGLNPSELPFK</sequence>
<organism evidence="1 2">
    <name type="scientific">Scortum barcoo</name>
    <name type="common">barcoo grunter</name>
    <dbReference type="NCBI Taxonomy" id="214431"/>
    <lineage>
        <taxon>Eukaryota</taxon>
        <taxon>Metazoa</taxon>
        <taxon>Chordata</taxon>
        <taxon>Craniata</taxon>
        <taxon>Vertebrata</taxon>
        <taxon>Euteleostomi</taxon>
        <taxon>Actinopterygii</taxon>
        <taxon>Neopterygii</taxon>
        <taxon>Teleostei</taxon>
        <taxon>Neoteleostei</taxon>
        <taxon>Acanthomorphata</taxon>
        <taxon>Eupercaria</taxon>
        <taxon>Centrarchiformes</taxon>
        <taxon>Terapontoidei</taxon>
        <taxon>Terapontidae</taxon>
        <taxon>Scortum</taxon>
    </lineage>
</organism>
<evidence type="ECO:0000313" key="1">
    <source>
        <dbReference type="EMBL" id="KAI3368071.1"/>
    </source>
</evidence>
<protein>
    <submittedName>
        <fullName evidence="1">Uncharacterized protein</fullName>
    </submittedName>
</protein>
<keyword evidence="2" id="KW-1185">Reference proteome</keyword>
<dbReference type="Proteomes" id="UP000831701">
    <property type="component" value="Chromosome 9"/>
</dbReference>
<accession>A0ACB8WK04</accession>
<reference evidence="1" key="1">
    <citation type="submission" date="2022-04" db="EMBL/GenBank/DDBJ databases">
        <title>Jade perch genome.</title>
        <authorList>
            <person name="Chao B."/>
        </authorList>
    </citation>
    <scope>NUCLEOTIDE SEQUENCE</scope>
    <source>
        <strain evidence="1">CB-2022</strain>
    </source>
</reference>
<name>A0ACB8WK04_9TELE</name>
<comment type="caution">
    <text evidence="1">The sequence shown here is derived from an EMBL/GenBank/DDBJ whole genome shotgun (WGS) entry which is preliminary data.</text>
</comment>
<dbReference type="EMBL" id="CM041539">
    <property type="protein sequence ID" value="KAI3368071.1"/>
    <property type="molecule type" value="Genomic_DNA"/>
</dbReference>